<reference evidence="2 3" key="1">
    <citation type="submission" date="2016-06" db="EMBL/GenBank/DDBJ databases">
        <authorList>
            <person name="Kjaerup R.B."/>
            <person name="Dalgaard T.S."/>
            <person name="Juul-Madsen H.R."/>
        </authorList>
    </citation>
    <scope>NUCLEOTIDE SEQUENCE [LARGE SCALE GENOMIC DNA]</scope>
    <source>
        <strain evidence="2 3">DSM 45626</strain>
    </source>
</reference>
<accession>A0A1C4XFH2</accession>
<dbReference type="EMBL" id="FMCW01000024">
    <property type="protein sequence ID" value="SCF07092.1"/>
    <property type="molecule type" value="Genomic_DNA"/>
</dbReference>
<evidence type="ECO:0008006" key="4">
    <source>
        <dbReference type="Google" id="ProtNLM"/>
    </source>
</evidence>
<protein>
    <recommendedName>
        <fullName evidence="4">DUF732 domain-containing protein</fullName>
    </recommendedName>
</protein>
<sequence>MFLSRVARVLTLGILLAVPGVVSFAGTAAADESCASTTHTASVVRDNFDAVETAVVDSMDGVFNRNDLAAIANDTGRVHASAEVRAAARCLLLDGRLFDQIDGGQPGGNLDGLIGRGNLDVYVQARLCPTPTYSGTVIRDNFDAVETAMVDSRDGLLGRDDLFAIANDSGRIHPPVYVRDAARCLLNDTELFDQIDGVQTRGALDGLIDRNDLNRFIWLRTLGCPGCP</sequence>
<proteinExistence type="predicted"/>
<evidence type="ECO:0000313" key="3">
    <source>
        <dbReference type="Proteomes" id="UP000199375"/>
    </source>
</evidence>
<feature type="chain" id="PRO_5008707972" description="DUF732 domain-containing protein" evidence="1">
    <location>
        <begin position="31"/>
        <end position="228"/>
    </location>
</feature>
<dbReference type="Proteomes" id="UP000199375">
    <property type="component" value="Unassembled WGS sequence"/>
</dbReference>
<dbReference type="AlphaFoldDB" id="A0A1C4XFH2"/>
<organism evidence="2 3">
    <name type="scientific">Micromonospora haikouensis</name>
    <dbReference type="NCBI Taxonomy" id="686309"/>
    <lineage>
        <taxon>Bacteria</taxon>
        <taxon>Bacillati</taxon>
        <taxon>Actinomycetota</taxon>
        <taxon>Actinomycetes</taxon>
        <taxon>Micromonosporales</taxon>
        <taxon>Micromonosporaceae</taxon>
        <taxon>Micromonospora</taxon>
    </lineage>
</organism>
<evidence type="ECO:0000313" key="2">
    <source>
        <dbReference type="EMBL" id="SCF07092.1"/>
    </source>
</evidence>
<name>A0A1C4XFH2_9ACTN</name>
<gene>
    <name evidence="2" type="ORF">GA0070558_124118</name>
</gene>
<feature type="signal peptide" evidence="1">
    <location>
        <begin position="1"/>
        <end position="30"/>
    </location>
</feature>
<keyword evidence="1" id="KW-0732">Signal</keyword>
<evidence type="ECO:0000256" key="1">
    <source>
        <dbReference type="SAM" id="SignalP"/>
    </source>
</evidence>